<evidence type="ECO:0000259" key="1">
    <source>
        <dbReference type="Pfam" id="PF04443"/>
    </source>
</evidence>
<dbReference type="Pfam" id="PF04443">
    <property type="entry name" value="LuxE"/>
    <property type="match status" value="1"/>
</dbReference>
<feature type="non-terminal residue" evidence="2">
    <location>
        <position position="1"/>
    </location>
</feature>
<dbReference type="GO" id="GO:0008218">
    <property type="term" value="P:bioluminescence"/>
    <property type="evidence" value="ECO:0007669"/>
    <property type="project" value="InterPro"/>
</dbReference>
<evidence type="ECO:0000313" key="2">
    <source>
        <dbReference type="EMBL" id="SVB53730.1"/>
    </source>
</evidence>
<feature type="domain" description="Acyl-protein synthetase LuxE" evidence="1">
    <location>
        <begin position="16"/>
        <end position="84"/>
    </location>
</feature>
<accession>A0A382ESL1</accession>
<dbReference type="AlphaFoldDB" id="A0A382ESL1"/>
<protein>
    <recommendedName>
        <fullName evidence="1">Acyl-protein synthetase LuxE domain-containing protein</fullName>
    </recommendedName>
</protein>
<dbReference type="InterPro" id="IPR007534">
    <property type="entry name" value="LuxE"/>
</dbReference>
<proteinExistence type="predicted"/>
<sequence length="100" mass="11669">VIDSKKILNITSPNEFEKNSIEIFNYQFQNNTIYREFCNLTGKNSSNIKSSSEIPFFPIQFFKTHKIVSSNQPIQKTFYSSGTTKDNLSKHHIIDLKLYE</sequence>
<name>A0A382ESL1_9ZZZZ</name>
<organism evidence="2">
    <name type="scientific">marine metagenome</name>
    <dbReference type="NCBI Taxonomy" id="408172"/>
    <lineage>
        <taxon>unclassified sequences</taxon>
        <taxon>metagenomes</taxon>
        <taxon>ecological metagenomes</taxon>
    </lineage>
</organism>
<gene>
    <name evidence="2" type="ORF">METZ01_LOCUS206584</name>
</gene>
<feature type="non-terminal residue" evidence="2">
    <location>
        <position position="100"/>
    </location>
</feature>
<dbReference type="EMBL" id="UINC01046117">
    <property type="protein sequence ID" value="SVB53730.1"/>
    <property type="molecule type" value="Genomic_DNA"/>
</dbReference>
<dbReference type="GO" id="GO:0047474">
    <property type="term" value="F:long-chain fatty acid--protein ligase activity"/>
    <property type="evidence" value="ECO:0007669"/>
    <property type="project" value="InterPro"/>
</dbReference>
<reference evidence="2" key="1">
    <citation type="submission" date="2018-05" db="EMBL/GenBank/DDBJ databases">
        <authorList>
            <person name="Lanie J.A."/>
            <person name="Ng W.-L."/>
            <person name="Kazmierczak K.M."/>
            <person name="Andrzejewski T.M."/>
            <person name="Davidsen T.M."/>
            <person name="Wayne K.J."/>
            <person name="Tettelin H."/>
            <person name="Glass J.I."/>
            <person name="Rusch D."/>
            <person name="Podicherti R."/>
            <person name="Tsui H.-C.T."/>
            <person name="Winkler M.E."/>
        </authorList>
    </citation>
    <scope>NUCLEOTIDE SEQUENCE</scope>
</reference>